<reference evidence="3" key="1">
    <citation type="submission" date="2023-01" db="EMBL/GenBank/DDBJ databases">
        <title>Metagenome sequencing of chrysophaentin producing Chrysophaeum taylorii.</title>
        <authorList>
            <person name="Davison J."/>
            <person name="Bewley C."/>
        </authorList>
    </citation>
    <scope>NUCLEOTIDE SEQUENCE</scope>
    <source>
        <strain evidence="3">NIES-1699</strain>
    </source>
</reference>
<dbReference type="AlphaFoldDB" id="A0AAD7U8G9"/>
<organism evidence="3 4">
    <name type="scientific">Chrysophaeum taylorii</name>
    <dbReference type="NCBI Taxonomy" id="2483200"/>
    <lineage>
        <taxon>Eukaryota</taxon>
        <taxon>Sar</taxon>
        <taxon>Stramenopiles</taxon>
        <taxon>Ochrophyta</taxon>
        <taxon>Pelagophyceae</taxon>
        <taxon>Pelagomonadales</taxon>
        <taxon>Pelagomonadaceae</taxon>
        <taxon>Chrysophaeum</taxon>
    </lineage>
</organism>
<keyword evidence="2" id="KW-0472">Membrane</keyword>
<name>A0AAD7U8G9_9STRA</name>
<gene>
    <name evidence="3" type="ORF">CTAYLR_008284</name>
</gene>
<evidence type="ECO:0000313" key="4">
    <source>
        <dbReference type="Proteomes" id="UP001230188"/>
    </source>
</evidence>
<dbReference type="Pfam" id="PF17329">
    <property type="entry name" value="DUF5367"/>
    <property type="match status" value="1"/>
</dbReference>
<feature type="transmembrane region" description="Helical" evidence="2">
    <location>
        <begin position="671"/>
        <end position="690"/>
    </location>
</feature>
<evidence type="ECO:0000313" key="3">
    <source>
        <dbReference type="EMBL" id="KAJ8599134.1"/>
    </source>
</evidence>
<feature type="region of interest" description="Disordered" evidence="1">
    <location>
        <begin position="698"/>
        <end position="717"/>
    </location>
</feature>
<keyword evidence="4" id="KW-1185">Reference proteome</keyword>
<keyword evidence="2" id="KW-0812">Transmembrane</keyword>
<comment type="caution">
    <text evidence="3">The sequence shown here is derived from an EMBL/GenBank/DDBJ whole genome shotgun (WGS) entry which is preliminary data.</text>
</comment>
<keyword evidence="2" id="KW-1133">Transmembrane helix</keyword>
<evidence type="ECO:0000256" key="2">
    <source>
        <dbReference type="SAM" id="Phobius"/>
    </source>
</evidence>
<dbReference type="InterPro" id="IPR020509">
    <property type="entry name" value="Uncharacterised_YnzE"/>
</dbReference>
<sequence>MSGDRDRARTNAIRHFNAFANGKGDRPRGPFSDVDVAVLAAPRVWERFAFYLVEETSLGTTSILDILGIVLRAAKTRFDVRGAAADVKDFFMCLNSDSRSEWAVWYRGIRHNIQRIKSQRSMAAGEDEDHTAPAIYPCQIDRIVRAYARKGSQESAKRIHTIHGLWMAGARSSEPRWMALGNVGRFDVQFNAWFITVPQSKVSKTKLTAWIAGNGWERCILTSFADNMVLNRLEVQEDDGTRWLFPDLVNTDSSAKRIGRYVKDLLPHSSTAARGSRARSFEAVEITGGDDKPPDNASAASFRHGVCEYLAGSLALEHCVMVTGHELRSVSAFFEYFRKLNCQVMPGAIILAGWRKPAWSQIPRGPVPASIDVILALGVDPDKLVDVIKAVLQIDTQYPEEYQRDGKLWSLITAAFASIVMYYPERQDGNYFQFVNLKLRDAVNHIFSTQYGAPDAVLRQWSRKIRSAFDEANLHLTGRWISGDEDREMARQRNENRELHGKVDQLHGKFDQLHGKFDQLQMMDKRRCENLLKYVRFMGTDAEIKGLASSNMEIGKKRALATKLLGFVRRYLAMLYMKHKNPSDPMPKAFEAKGGMKANYIDDRGSLVLTVGIVPLVALGARFYYRTGDKTHGLKVGLAMFALAAILDATITVPVFMIPNGEDHVEFFTDPGFWLISVLYVGTVVVYWYLIKDEAKKPPQTTTTTTTTTYSAISSEA</sequence>
<protein>
    <submittedName>
        <fullName evidence="3">Uncharacterized protein</fullName>
    </submittedName>
</protein>
<evidence type="ECO:0000256" key="1">
    <source>
        <dbReference type="SAM" id="MobiDB-lite"/>
    </source>
</evidence>
<dbReference type="EMBL" id="JAQMWT010000586">
    <property type="protein sequence ID" value="KAJ8599134.1"/>
    <property type="molecule type" value="Genomic_DNA"/>
</dbReference>
<feature type="transmembrane region" description="Helical" evidence="2">
    <location>
        <begin position="606"/>
        <end position="625"/>
    </location>
</feature>
<dbReference type="Proteomes" id="UP001230188">
    <property type="component" value="Unassembled WGS sequence"/>
</dbReference>
<accession>A0AAD7U8G9</accession>
<proteinExistence type="predicted"/>
<feature type="transmembrane region" description="Helical" evidence="2">
    <location>
        <begin position="637"/>
        <end position="659"/>
    </location>
</feature>